<proteinExistence type="predicted"/>
<comment type="caution">
    <text evidence="3">The sequence shown here is derived from an EMBL/GenBank/DDBJ whole genome shotgun (WGS) entry which is preliminary data.</text>
</comment>
<accession>A0A3D8TUU1</accession>
<protein>
    <submittedName>
        <fullName evidence="3">Peptidase</fullName>
    </submittedName>
</protein>
<dbReference type="GO" id="GO:0016787">
    <property type="term" value="F:hydrolase activity"/>
    <property type="evidence" value="ECO:0007669"/>
    <property type="project" value="UniProtKB-KW"/>
</dbReference>
<keyword evidence="1" id="KW-0378">Hydrolase</keyword>
<sequence length="337" mass="37966">MFKQTTNLLHQLVHEKTAPGVSFAILTPQSTQTAVLGDKTWVPEKTPLLPSTSNLYDLASLTKVLATTIRLVQLHEKALFNWNDTLSNYLPRFKHETITILDLVTHTSGLPKSVPHFVIEKPSDVKRYVYSAEQVKPAKEFVEYSDINFLLLGYLIEALVPEPFEKQIEQNILRPLGTKQTSFYSADPESSVPTELSDKRGLITGIVHDHKAFIAGGNTGHAGLFSSLDDLLLFAEAFLFKDGAPLFSRQSLDAIRENYTPSLNRDRGIGFDLRKIQDHFALYHTGFTGTFIVLDPLTQHGLVVLSNRIHPTRNNPLFLEKREEIVDTFLMEVKPNK</sequence>
<dbReference type="RefSeq" id="WP_115752088.1">
    <property type="nucleotide sequence ID" value="NZ_LARY01000001.1"/>
</dbReference>
<dbReference type="Proteomes" id="UP000257055">
    <property type="component" value="Unassembled WGS sequence"/>
</dbReference>
<dbReference type="PANTHER" id="PTHR43283">
    <property type="entry name" value="BETA-LACTAMASE-RELATED"/>
    <property type="match status" value="1"/>
</dbReference>
<evidence type="ECO:0000313" key="3">
    <source>
        <dbReference type="EMBL" id="RDX02407.1"/>
    </source>
</evidence>
<feature type="domain" description="Beta-lactamase-related" evidence="2">
    <location>
        <begin position="8"/>
        <end position="313"/>
    </location>
</feature>
<dbReference type="InterPro" id="IPR050789">
    <property type="entry name" value="Diverse_Enzym_Activities"/>
</dbReference>
<name>A0A3D8TUU1_9LIST</name>
<evidence type="ECO:0000256" key="1">
    <source>
        <dbReference type="ARBA" id="ARBA00022801"/>
    </source>
</evidence>
<dbReference type="PANTHER" id="PTHR43283:SF11">
    <property type="entry name" value="BETA-LACTAMASE-RELATED DOMAIN-CONTAINING PROTEIN"/>
    <property type="match status" value="1"/>
</dbReference>
<keyword evidence="4" id="KW-1185">Reference proteome</keyword>
<reference evidence="4" key="1">
    <citation type="submission" date="2015-04" db="EMBL/GenBank/DDBJ databases">
        <authorList>
            <person name="Schardt J."/>
            <person name="Mueller-Herbst S."/>
            <person name="Scherer S."/>
            <person name="Huptas C."/>
        </authorList>
    </citation>
    <scope>NUCLEOTIDE SEQUENCE [LARGE SCALE GENOMIC DNA]</scope>
    <source>
        <strain evidence="4">Kiel-L1</strain>
    </source>
</reference>
<dbReference type="AlphaFoldDB" id="A0A3D8TUU1"/>
<dbReference type="InterPro" id="IPR001466">
    <property type="entry name" value="Beta-lactam-related"/>
</dbReference>
<gene>
    <name evidence="3" type="ORF">UR08_02505</name>
</gene>
<organism evidence="3 4">
    <name type="scientific">Listeria kieliensis</name>
    <dbReference type="NCBI Taxonomy" id="1621700"/>
    <lineage>
        <taxon>Bacteria</taxon>
        <taxon>Bacillati</taxon>
        <taxon>Bacillota</taxon>
        <taxon>Bacilli</taxon>
        <taxon>Bacillales</taxon>
        <taxon>Listeriaceae</taxon>
        <taxon>Listeria</taxon>
    </lineage>
</organism>
<dbReference type="Gene3D" id="3.40.710.10">
    <property type="entry name" value="DD-peptidase/beta-lactamase superfamily"/>
    <property type="match status" value="1"/>
</dbReference>
<evidence type="ECO:0000313" key="4">
    <source>
        <dbReference type="Proteomes" id="UP000257055"/>
    </source>
</evidence>
<dbReference type="SUPFAM" id="SSF56601">
    <property type="entry name" value="beta-lactamase/transpeptidase-like"/>
    <property type="match status" value="1"/>
</dbReference>
<evidence type="ECO:0000259" key="2">
    <source>
        <dbReference type="Pfam" id="PF00144"/>
    </source>
</evidence>
<dbReference type="EMBL" id="LARY01000001">
    <property type="protein sequence ID" value="RDX02407.1"/>
    <property type="molecule type" value="Genomic_DNA"/>
</dbReference>
<dbReference type="InterPro" id="IPR012338">
    <property type="entry name" value="Beta-lactam/transpept-like"/>
</dbReference>
<dbReference type="Pfam" id="PF00144">
    <property type="entry name" value="Beta-lactamase"/>
    <property type="match status" value="1"/>
</dbReference>